<keyword evidence="4 5" id="KW-0963">Cytoplasm</keyword>
<evidence type="ECO:0000259" key="7">
    <source>
        <dbReference type="Pfam" id="PF21982"/>
    </source>
</evidence>
<dbReference type="EMBL" id="CP011546">
    <property type="protein sequence ID" value="AKK11299.1"/>
    <property type="molecule type" value="Genomic_DNA"/>
</dbReference>
<dbReference type="Proteomes" id="UP000035548">
    <property type="component" value="Chromosome"/>
</dbReference>
<dbReference type="Pfam" id="PF21982">
    <property type="entry name" value="RecX_HTH1"/>
    <property type="match status" value="1"/>
</dbReference>
<accession>A0A0G3HDB0</accession>
<dbReference type="InterPro" id="IPR053924">
    <property type="entry name" value="RecX_HTH_2nd"/>
</dbReference>
<feature type="domain" description="RecX second three-helical" evidence="6">
    <location>
        <begin position="84"/>
        <end position="125"/>
    </location>
</feature>
<feature type="domain" description="RecX first three-helical" evidence="7">
    <location>
        <begin position="39"/>
        <end position="77"/>
    </location>
</feature>
<evidence type="ECO:0000313" key="8">
    <source>
        <dbReference type="EMBL" id="AKK11299.1"/>
    </source>
</evidence>
<comment type="function">
    <text evidence="5">Modulates RecA activity.</text>
</comment>
<dbReference type="RefSeq" id="WP_047259739.1">
    <property type="nucleotide sequence ID" value="NZ_CP011546.1"/>
</dbReference>
<reference evidence="9" key="2">
    <citation type="submission" date="2015-05" db="EMBL/GenBank/DDBJ databases">
        <title>Complete genome sequence of Corynebacterium uterequi DSM 45634, isolated from the uterus of a maiden mare.</title>
        <authorList>
            <person name="Ruckert C."/>
            <person name="Albersmeier A."/>
            <person name="Winkler A."/>
            <person name="Tauch A."/>
        </authorList>
    </citation>
    <scope>NUCLEOTIDE SEQUENCE [LARGE SCALE GENOMIC DNA]</scope>
    <source>
        <strain evidence="9">DSM 45634</strain>
    </source>
</reference>
<keyword evidence="9" id="KW-1185">Reference proteome</keyword>
<dbReference type="HAMAP" id="MF_01114">
    <property type="entry name" value="RecX"/>
    <property type="match status" value="1"/>
</dbReference>
<dbReference type="AlphaFoldDB" id="A0A0G3HDB0"/>
<organism evidence="8 9">
    <name type="scientific">Corynebacterium uterequi</name>
    <dbReference type="NCBI Taxonomy" id="1072256"/>
    <lineage>
        <taxon>Bacteria</taxon>
        <taxon>Bacillati</taxon>
        <taxon>Actinomycetota</taxon>
        <taxon>Actinomycetes</taxon>
        <taxon>Mycobacteriales</taxon>
        <taxon>Corynebacteriaceae</taxon>
        <taxon>Corynebacterium</taxon>
    </lineage>
</organism>
<evidence type="ECO:0000256" key="4">
    <source>
        <dbReference type="ARBA" id="ARBA00022490"/>
    </source>
</evidence>
<evidence type="ECO:0000259" key="6">
    <source>
        <dbReference type="Pfam" id="PF02631"/>
    </source>
</evidence>
<protein>
    <recommendedName>
        <fullName evidence="3 5">Regulatory protein RecX</fullName>
    </recommendedName>
</protein>
<dbReference type="Gene3D" id="1.10.10.10">
    <property type="entry name" value="Winged helix-like DNA-binding domain superfamily/Winged helix DNA-binding domain"/>
    <property type="match status" value="2"/>
</dbReference>
<evidence type="ECO:0000256" key="1">
    <source>
        <dbReference type="ARBA" id="ARBA00004496"/>
    </source>
</evidence>
<evidence type="ECO:0000256" key="2">
    <source>
        <dbReference type="ARBA" id="ARBA00009695"/>
    </source>
</evidence>
<evidence type="ECO:0000313" key="9">
    <source>
        <dbReference type="Proteomes" id="UP000035548"/>
    </source>
</evidence>
<comment type="similarity">
    <text evidence="2 5">Belongs to the RecX family.</text>
</comment>
<dbReference type="InterPro" id="IPR053926">
    <property type="entry name" value="RecX_HTH_1st"/>
</dbReference>
<dbReference type="PANTHER" id="PTHR33602:SF1">
    <property type="entry name" value="REGULATORY PROTEIN RECX FAMILY PROTEIN"/>
    <property type="match status" value="1"/>
</dbReference>
<proteinExistence type="inferred from homology"/>
<dbReference type="PATRIC" id="fig|1072256.5.peg.1294"/>
<dbReference type="InterPro" id="IPR036388">
    <property type="entry name" value="WH-like_DNA-bd_sf"/>
</dbReference>
<dbReference type="Pfam" id="PF02631">
    <property type="entry name" value="RecX_HTH2"/>
    <property type="match status" value="1"/>
</dbReference>
<dbReference type="InterPro" id="IPR003783">
    <property type="entry name" value="Regulatory_RecX"/>
</dbReference>
<reference evidence="8 9" key="1">
    <citation type="journal article" date="2015" name="Genome Announc.">
        <title>Virulence Factor Genes Detected in the Complete Genome Sequence of Corynebacterium uterequi DSM 45634, Isolated from the Uterus of a Maiden Mare.</title>
        <authorList>
            <person name="Ruckert C."/>
            <person name="Kriete M."/>
            <person name="Jaenicke S."/>
            <person name="Winkler A."/>
            <person name="Tauch A."/>
        </authorList>
    </citation>
    <scope>NUCLEOTIDE SEQUENCE [LARGE SCALE GENOMIC DNA]</scope>
    <source>
        <strain evidence="8 9">DSM 45634</strain>
    </source>
</reference>
<dbReference type="KEGG" id="cut:CUTER_06550"/>
<sequence>MTTKRERIDALRAALAEYDSGRGTGLFDHAHESDKAAVRSRALGLLNHRRRSRAELRQRLIDAEFPEALVTEVIDDLERVGLIDDADFAAEWVRQRRSRRGKSTRVLEQELRAKGVDASVRAEALANVSDADEAATAEALARKKARTITSVPGDYAERQRALRRIVGVLARRGFGEGLSLRIAQQALDDRLAELADSTG</sequence>
<dbReference type="PANTHER" id="PTHR33602">
    <property type="entry name" value="REGULATORY PROTEIN RECX FAMILY PROTEIN"/>
    <property type="match status" value="1"/>
</dbReference>
<dbReference type="STRING" id="1072256.CUTER_06550"/>
<dbReference type="GO" id="GO:0005737">
    <property type="term" value="C:cytoplasm"/>
    <property type="evidence" value="ECO:0007669"/>
    <property type="project" value="UniProtKB-SubCell"/>
</dbReference>
<comment type="subcellular location">
    <subcellularLocation>
        <location evidence="1 5">Cytoplasm</location>
    </subcellularLocation>
</comment>
<dbReference type="GO" id="GO:0006282">
    <property type="term" value="P:regulation of DNA repair"/>
    <property type="evidence" value="ECO:0007669"/>
    <property type="project" value="UniProtKB-UniRule"/>
</dbReference>
<gene>
    <name evidence="5" type="primary">recX</name>
    <name evidence="8" type="ORF">CUTER_06550</name>
</gene>
<evidence type="ECO:0000256" key="3">
    <source>
        <dbReference type="ARBA" id="ARBA00018111"/>
    </source>
</evidence>
<name>A0A0G3HDB0_9CORY</name>
<evidence type="ECO:0000256" key="5">
    <source>
        <dbReference type="HAMAP-Rule" id="MF_01114"/>
    </source>
</evidence>